<dbReference type="InterPro" id="IPR036259">
    <property type="entry name" value="MFS_trans_sf"/>
</dbReference>
<evidence type="ECO:0000256" key="6">
    <source>
        <dbReference type="SAM" id="Phobius"/>
    </source>
</evidence>
<feature type="transmembrane region" description="Helical" evidence="6">
    <location>
        <begin position="271"/>
        <end position="291"/>
    </location>
</feature>
<dbReference type="Proteomes" id="UP000054870">
    <property type="component" value="Unassembled WGS sequence"/>
</dbReference>
<dbReference type="SUPFAM" id="SSF103473">
    <property type="entry name" value="MFS general substrate transporter"/>
    <property type="match status" value="1"/>
</dbReference>
<dbReference type="OrthoDB" id="5441967at2"/>
<evidence type="ECO:0000259" key="7">
    <source>
        <dbReference type="PROSITE" id="PS50850"/>
    </source>
</evidence>
<feature type="transmembrane region" description="Helical" evidence="6">
    <location>
        <begin position="392"/>
        <end position="412"/>
    </location>
</feature>
<evidence type="ECO:0000256" key="3">
    <source>
        <dbReference type="ARBA" id="ARBA00022692"/>
    </source>
</evidence>
<feature type="transmembrane region" description="Helical" evidence="6">
    <location>
        <begin position="50"/>
        <end position="69"/>
    </location>
</feature>
<name>A0A158CJG9_9BURK</name>
<dbReference type="AlphaFoldDB" id="A0A158CJG9"/>
<sequence length="432" mass="46872">MNLEEQVMRKVSRRLTPLLMILYFVAYVDRINLGFAGLTMNKDLGLTPQVFGLGAAFFFVGYLSLQIPGNLLIHKMGARRLTALMAFTWGLFAVGMAFVWDAHSFYAARFFLGAAESAFAPGMIFYISLWFPKKYRGRVLTHFILANPLAGVIGLPLSALLMKLHGVANLTGWQWVFVGEGLPAILLAFVTLRVLTDRPSDATWLNATEKQWLVSAMEHDVAERKSKGPARGHAKLHASLLALCYFGIIMGLYGFGLWLPQIVKSFGVSTFETGFISAVPYIAAAVFMLYWGRRLDRAGNAGWHTAMACLIGCMGLVATAFAPPGVIAVLMLSIAAMGLFSALSTFWTTPTNLFAGSAAAACIGFVASMGHIGGFTGPYLMGVMLATTHSHAMGLCGLASALGLAGVVMWYYRDKASSRKRELTPTTASHRH</sequence>
<evidence type="ECO:0000256" key="4">
    <source>
        <dbReference type="ARBA" id="ARBA00022989"/>
    </source>
</evidence>
<keyword evidence="2" id="KW-0813">Transport</keyword>
<keyword evidence="5 6" id="KW-0472">Membrane</keyword>
<dbReference type="PANTHER" id="PTHR43791">
    <property type="entry name" value="PERMEASE-RELATED"/>
    <property type="match status" value="1"/>
</dbReference>
<dbReference type="FunFam" id="1.20.1250.20:FF:000018">
    <property type="entry name" value="MFS transporter permease"/>
    <property type="match status" value="1"/>
</dbReference>
<keyword evidence="9" id="KW-1185">Reference proteome</keyword>
<feature type="transmembrane region" description="Helical" evidence="6">
    <location>
        <begin position="81"/>
        <end position="100"/>
    </location>
</feature>
<feature type="transmembrane region" description="Helical" evidence="6">
    <location>
        <begin position="18"/>
        <end position="38"/>
    </location>
</feature>
<evidence type="ECO:0000313" key="9">
    <source>
        <dbReference type="Proteomes" id="UP000054870"/>
    </source>
</evidence>
<evidence type="ECO:0000256" key="2">
    <source>
        <dbReference type="ARBA" id="ARBA00022448"/>
    </source>
</evidence>
<feature type="domain" description="Major facilitator superfamily (MFS) profile" evidence="7">
    <location>
        <begin position="15"/>
        <end position="415"/>
    </location>
</feature>
<dbReference type="Pfam" id="PF07690">
    <property type="entry name" value="MFS_1"/>
    <property type="match status" value="1"/>
</dbReference>
<evidence type="ECO:0000313" key="8">
    <source>
        <dbReference type="EMBL" id="SAK82421.1"/>
    </source>
</evidence>
<dbReference type="InterPro" id="IPR011701">
    <property type="entry name" value="MFS"/>
</dbReference>
<feature type="transmembrane region" description="Helical" evidence="6">
    <location>
        <begin position="303"/>
        <end position="321"/>
    </location>
</feature>
<dbReference type="EMBL" id="FCOF02000032">
    <property type="protein sequence ID" value="SAK82421.1"/>
    <property type="molecule type" value="Genomic_DNA"/>
</dbReference>
<comment type="subcellular location">
    <subcellularLocation>
        <location evidence="1">Membrane</location>
        <topology evidence="1">Multi-pass membrane protein</topology>
    </subcellularLocation>
</comment>
<gene>
    <name evidence="8" type="ORF">AWB75_05251</name>
</gene>
<proteinExistence type="predicted"/>
<feature type="transmembrane region" description="Helical" evidence="6">
    <location>
        <begin position="139"/>
        <end position="161"/>
    </location>
</feature>
<feature type="transmembrane region" description="Helical" evidence="6">
    <location>
        <begin position="106"/>
        <end position="127"/>
    </location>
</feature>
<dbReference type="InterPro" id="IPR020846">
    <property type="entry name" value="MFS_dom"/>
</dbReference>
<dbReference type="Gene3D" id="1.20.1250.20">
    <property type="entry name" value="MFS general substrate transporter like domains"/>
    <property type="match status" value="2"/>
</dbReference>
<dbReference type="CDD" id="cd17319">
    <property type="entry name" value="MFS_ExuT_GudP_like"/>
    <property type="match status" value="1"/>
</dbReference>
<dbReference type="PANTHER" id="PTHR43791:SF36">
    <property type="entry name" value="TRANSPORTER, PUTATIVE (AFU_ORTHOLOGUE AFUA_6G08340)-RELATED"/>
    <property type="match status" value="1"/>
</dbReference>
<dbReference type="RefSeq" id="WP_061126976.1">
    <property type="nucleotide sequence ID" value="NZ_FCOF02000032.1"/>
</dbReference>
<feature type="transmembrane region" description="Helical" evidence="6">
    <location>
        <begin position="173"/>
        <end position="195"/>
    </location>
</feature>
<evidence type="ECO:0000256" key="5">
    <source>
        <dbReference type="ARBA" id="ARBA00023136"/>
    </source>
</evidence>
<comment type="caution">
    <text evidence="8">The sequence shown here is derived from an EMBL/GenBank/DDBJ whole genome shotgun (WGS) entry which is preliminary data.</text>
</comment>
<dbReference type="GO" id="GO:0016020">
    <property type="term" value="C:membrane"/>
    <property type="evidence" value="ECO:0007669"/>
    <property type="project" value="UniProtKB-SubCell"/>
</dbReference>
<reference evidence="8" key="1">
    <citation type="submission" date="2016-01" db="EMBL/GenBank/DDBJ databases">
        <authorList>
            <person name="Peeters C."/>
        </authorList>
    </citation>
    <scope>NUCLEOTIDE SEQUENCE [LARGE SCALE GENOMIC DNA]</scope>
    <source>
        <strain evidence="8">LMG 29318</strain>
    </source>
</reference>
<organism evidence="8 9">
    <name type="scientific">Caballeronia catudaia</name>
    <dbReference type="NCBI Taxonomy" id="1777136"/>
    <lineage>
        <taxon>Bacteria</taxon>
        <taxon>Pseudomonadati</taxon>
        <taxon>Pseudomonadota</taxon>
        <taxon>Betaproteobacteria</taxon>
        <taxon>Burkholderiales</taxon>
        <taxon>Burkholderiaceae</taxon>
        <taxon>Caballeronia</taxon>
    </lineage>
</organism>
<protein>
    <submittedName>
        <fullName evidence="8">Major facilitator transporter</fullName>
    </submittedName>
</protein>
<feature type="transmembrane region" description="Helical" evidence="6">
    <location>
        <begin position="240"/>
        <end position="259"/>
    </location>
</feature>
<keyword evidence="3 6" id="KW-0812">Transmembrane</keyword>
<accession>A0A158CJG9</accession>
<evidence type="ECO:0000256" key="1">
    <source>
        <dbReference type="ARBA" id="ARBA00004141"/>
    </source>
</evidence>
<feature type="transmembrane region" description="Helical" evidence="6">
    <location>
        <begin position="327"/>
        <end position="346"/>
    </location>
</feature>
<keyword evidence="4 6" id="KW-1133">Transmembrane helix</keyword>
<dbReference type="PROSITE" id="PS50850">
    <property type="entry name" value="MFS"/>
    <property type="match status" value="1"/>
</dbReference>
<feature type="transmembrane region" description="Helical" evidence="6">
    <location>
        <begin position="353"/>
        <end position="372"/>
    </location>
</feature>
<dbReference type="GO" id="GO:0022857">
    <property type="term" value="F:transmembrane transporter activity"/>
    <property type="evidence" value="ECO:0007669"/>
    <property type="project" value="InterPro"/>
</dbReference>